<name>A0ABV6IUJ4_9PROT</name>
<keyword evidence="1" id="KW-0812">Transmembrane</keyword>
<keyword evidence="3" id="KW-1185">Reference proteome</keyword>
<keyword evidence="1" id="KW-0472">Membrane</keyword>
<evidence type="ECO:0000256" key="1">
    <source>
        <dbReference type="SAM" id="Phobius"/>
    </source>
</evidence>
<reference evidence="2 3" key="1">
    <citation type="submission" date="2024-09" db="EMBL/GenBank/DDBJ databases">
        <authorList>
            <person name="Sun Q."/>
            <person name="Mori K."/>
        </authorList>
    </citation>
    <scope>NUCLEOTIDE SEQUENCE [LARGE SCALE GENOMIC DNA]</scope>
    <source>
        <strain evidence="2 3">CCM 7468</strain>
    </source>
</reference>
<organism evidence="2 3">
    <name type="scientific">Muricoccus vinaceus</name>
    <dbReference type="NCBI Taxonomy" id="424704"/>
    <lineage>
        <taxon>Bacteria</taxon>
        <taxon>Pseudomonadati</taxon>
        <taxon>Pseudomonadota</taxon>
        <taxon>Alphaproteobacteria</taxon>
        <taxon>Acetobacterales</taxon>
        <taxon>Roseomonadaceae</taxon>
        <taxon>Muricoccus</taxon>
    </lineage>
</organism>
<evidence type="ECO:0000313" key="3">
    <source>
        <dbReference type="Proteomes" id="UP001589789"/>
    </source>
</evidence>
<proteinExistence type="predicted"/>
<dbReference type="Proteomes" id="UP001589789">
    <property type="component" value="Unassembled WGS sequence"/>
</dbReference>
<gene>
    <name evidence="2" type="ORF">ACFFIC_16380</name>
</gene>
<comment type="caution">
    <text evidence="2">The sequence shown here is derived from an EMBL/GenBank/DDBJ whole genome shotgun (WGS) entry which is preliminary data.</text>
</comment>
<keyword evidence="1" id="KW-1133">Transmembrane helix</keyword>
<feature type="transmembrane region" description="Helical" evidence="1">
    <location>
        <begin position="64"/>
        <end position="87"/>
    </location>
</feature>
<dbReference type="RefSeq" id="WP_377052253.1">
    <property type="nucleotide sequence ID" value="NZ_JBHLVZ010000045.1"/>
</dbReference>
<accession>A0ABV6IUJ4</accession>
<evidence type="ECO:0000313" key="2">
    <source>
        <dbReference type="EMBL" id="MFC0387116.1"/>
    </source>
</evidence>
<sequence>MAWLAWAYNRSPLRAFLDLLDMPFLIAEGVLPSLWRWLAFRLLPTERAVAYRRAAHGRPRRSSGWLGCLVVLPVWTGLAALTLWLLLASL</sequence>
<protein>
    <submittedName>
        <fullName evidence="2">Uncharacterized protein</fullName>
    </submittedName>
</protein>
<dbReference type="EMBL" id="JBHLVZ010000045">
    <property type="protein sequence ID" value="MFC0387116.1"/>
    <property type="molecule type" value="Genomic_DNA"/>
</dbReference>